<dbReference type="SFLD" id="SFLDS00014">
    <property type="entry name" value="RuBisCO"/>
    <property type="match status" value="1"/>
</dbReference>
<dbReference type="GO" id="GO:0016984">
    <property type="term" value="F:ribulose-bisphosphate carboxylase activity"/>
    <property type="evidence" value="ECO:0007669"/>
    <property type="project" value="InterPro"/>
</dbReference>
<dbReference type="GO" id="GO:0000287">
    <property type="term" value="F:magnesium ion binding"/>
    <property type="evidence" value="ECO:0007669"/>
    <property type="project" value="InterPro"/>
</dbReference>
<accession>A0A1F5ZX90</accession>
<dbReference type="PANTHER" id="PTHR42704">
    <property type="entry name" value="RIBULOSE BISPHOSPHATE CARBOXYLASE"/>
    <property type="match status" value="1"/>
</dbReference>
<evidence type="ECO:0000259" key="3">
    <source>
        <dbReference type="Pfam" id="PF02788"/>
    </source>
</evidence>
<dbReference type="PANTHER" id="PTHR42704:SF17">
    <property type="entry name" value="RIBULOSE BISPHOSPHATE CARBOXYLASE LARGE CHAIN"/>
    <property type="match status" value="1"/>
</dbReference>
<dbReference type="InterPro" id="IPR033966">
    <property type="entry name" value="RuBisCO"/>
</dbReference>
<dbReference type="Pfam" id="PF00016">
    <property type="entry name" value="RuBisCO_large"/>
    <property type="match status" value="1"/>
</dbReference>
<dbReference type="Gene3D" id="3.20.20.110">
    <property type="entry name" value="Ribulose bisphosphate carboxylase, large subunit, C-terminal domain"/>
    <property type="match status" value="1"/>
</dbReference>
<comment type="similarity">
    <text evidence="1">Belongs to the RuBisCO large chain family.</text>
</comment>
<dbReference type="GO" id="GO:0015977">
    <property type="term" value="P:carbon fixation"/>
    <property type="evidence" value="ECO:0007669"/>
    <property type="project" value="InterPro"/>
</dbReference>
<dbReference type="InterPro" id="IPR000685">
    <property type="entry name" value="RuBisCO_lsu_C"/>
</dbReference>
<protein>
    <recommendedName>
        <fullName evidence="6">Ribulose-bisphosphate carboxylase large subunit</fullName>
    </recommendedName>
</protein>
<evidence type="ECO:0000259" key="2">
    <source>
        <dbReference type="Pfam" id="PF00016"/>
    </source>
</evidence>
<dbReference type="Proteomes" id="UP000176923">
    <property type="component" value="Unassembled WGS sequence"/>
</dbReference>
<reference evidence="4 5" key="1">
    <citation type="journal article" date="2016" name="Nat. Commun.">
        <title>Thousands of microbial genomes shed light on interconnected biogeochemical processes in an aquifer system.</title>
        <authorList>
            <person name="Anantharaman K."/>
            <person name="Brown C.T."/>
            <person name="Hug L.A."/>
            <person name="Sharon I."/>
            <person name="Castelle C.J."/>
            <person name="Probst A.J."/>
            <person name="Thomas B.C."/>
            <person name="Singh A."/>
            <person name="Wilkins M.J."/>
            <person name="Karaoz U."/>
            <person name="Brodie E.L."/>
            <person name="Williams K.H."/>
            <person name="Hubbard S.S."/>
            <person name="Banfield J.F."/>
        </authorList>
    </citation>
    <scope>NUCLEOTIDE SEQUENCE [LARGE SCALE GENOMIC DNA]</scope>
</reference>
<evidence type="ECO:0000313" key="5">
    <source>
        <dbReference type="Proteomes" id="UP000176923"/>
    </source>
</evidence>
<evidence type="ECO:0000313" key="4">
    <source>
        <dbReference type="EMBL" id="OGG17096.1"/>
    </source>
</evidence>
<dbReference type="EMBL" id="MFJL01000003">
    <property type="protein sequence ID" value="OGG17096.1"/>
    <property type="molecule type" value="Genomic_DNA"/>
</dbReference>
<dbReference type="InterPro" id="IPR017443">
    <property type="entry name" value="RuBisCO_lsu_fd_N"/>
</dbReference>
<name>A0A1F5ZX90_9BACT</name>
<dbReference type="AlphaFoldDB" id="A0A1F5ZX90"/>
<gene>
    <name evidence="4" type="ORF">A3D77_05795</name>
</gene>
<dbReference type="SFLD" id="SFLDG00301">
    <property type="entry name" value="RuBisCO-like_proteins"/>
    <property type="match status" value="1"/>
</dbReference>
<evidence type="ECO:0000256" key="1">
    <source>
        <dbReference type="RuleBase" id="RU003834"/>
    </source>
</evidence>
<dbReference type="Pfam" id="PF02788">
    <property type="entry name" value="RuBisCO_large_N"/>
    <property type="match status" value="1"/>
</dbReference>
<feature type="domain" description="Ribulose bisphosphate carboxylase large subunit ferrodoxin-like N-terminal" evidence="3">
    <location>
        <begin position="18"/>
        <end position="132"/>
    </location>
</feature>
<dbReference type="STRING" id="1798382.A3D77_05795"/>
<sequence length="462" mass="50717">MAVQLNYIAPQGWVPDNPDENYIIVQFKISLADFVPKEAFLDGAASVAAESSTGTWTKVDEGPDSGIKLADEYKAVVFDIDQNNHMFKVAYKVDLFEPDNMSGFLAGPAGNIGGMKMVKGVRIFDMRFPKKMVQAFPGPRYGIEGIRNLLDQDDTHWNMPIMGTVPKPKVGRTAKEQAILARRMFSAGTGDYDFIKDDENLTSLLFNRFEERAKLVNEAIADVEKQSGKKKLYLCNLTHSNIDTMIKRAELIKETGGRCMMIDVVTTGFAAVHTMRLKNPGLAIHAHRAMHAFITRESGKGIGGEGEIEGFSISMATLAKLCRLLGVDSIHTGSPKAKMEDYGESEMIKDVLVTDLTPPDPKFKTLGQNWFGMKTVWPTASGGLHPGVMDVVVEKLGKDCYIQMGGGVLGHPQGIEKGVEAALEARRAIAQGISVKEYADKYPDSALAYAIKLWGTEPKIVY</sequence>
<evidence type="ECO:0008006" key="6">
    <source>
        <dbReference type="Google" id="ProtNLM"/>
    </source>
</evidence>
<dbReference type="SUPFAM" id="SSF54966">
    <property type="entry name" value="RuBisCO, large subunit, small (N-terminal) domain"/>
    <property type="match status" value="1"/>
</dbReference>
<comment type="caution">
    <text evidence="4">The sequence shown here is derived from an EMBL/GenBank/DDBJ whole genome shotgun (WGS) entry which is preliminary data.</text>
</comment>
<organism evidence="4 5">
    <name type="scientific">Candidatus Gottesmanbacteria bacterium RIFCSPHIGHO2_02_FULL_39_11</name>
    <dbReference type="NCBI Taxonomy" id="1798382"/>
    <lineage>
        <taxon>Bacteria</taxon>
        <taxon>Candidatus Gottesmaniibacteriota</taxon>
    </lineage>
</organism>
<dbReference type="InterPro" id="IPR036422">
    <property type="entry name" value="RuBisCO_lsu_N_sf"/>
</dbReference>
<proteinExistence type="inferred from homology"/>
<dbReference type="SUPFAM" id="SSF51649">
    <property type="entry name" value="RuBisCo, C-terminal domain"/>
    <property type="match status" value="1"/>
</dbReference>
<dbReference type="Gene3D" id="3.30.70.150">
    <property type="entry name" value="RuBisCO large subunit, N-terminal domain"/>
    <property type="match status" value="1"/>
</dbReference>
<dbReference type="InterPro" id="IPR036376">
    <property type="entry name" value="RuBisCO_lsu_C_sf"/>
</dbReference>
<feature type="domain" description="Ribulose bisphosphate carboxylase large subunit C-terminal" evidence="2">
    <location>
        <begin position="157"/>
        <end position="454"/>
    </location>
</feature>